<gene>
    <name evidence="3" type="ORF">BST86_14255</name>
</gene>
<dbReference type="OrthoDB" id="6398367at2"/>
<dbReference type="InterPro" id="IPR013766">
    <property type="entry name" value="Thioredoxin_domain"/>
</dbReference>
<protein>
    <submittedName>
        <fullName evidence="3">Thiol reductase thioredoxin</fullName>
    </submittedName>
</protein>
<dbReference type="SUPFAM" id="SSF52833">
    <property type="entry name" value="Thioredoxin-like"/>
    <property type="match status" value="1"/>
</dbReference>
<evidence type="ECO:0000259" key="2">
    <source>
        <dbReference type="PROSITE" id="PS51352"/>
    </source>
</evidence>
<keyword evidence="4" id="KW-1185">Reference proteome</keyword>
<dbReference type="AlphaFoldDB" id="A0A2S9WXJ1"/>
<sequence>MRKILPAAIAAILLTACGSQKEATTTSTSEAKTVATVEMTKPEAQMATMVNGNLQGVASLKDFQSEPFSSWFTPRYEDYTPDAAVVSELKSEMKDVSIRAYMGTWCGDSKRETPKFFKLLDAVGYDQNNLTMVTVDRSKREPADLVNGYDISRVPTFIFYRDGEELGRFVEYPRETLEQDILKIVSGQDYKHSYQN</sequence>
<dbReference type="Gene3D" id="3.40.30.10">
    <property type="entry name" value="Glutaredoxin"/>
    <property type="match status" value="1"/>
</dbReference>
<dbReference type="RefSeq" id="WP_105983844.1">
    <property type="nucleotide sequence ID" value="NZ_MQUC01000003.1"/>
</dbReference>
<feature type="domain" description="Thioredoxin" evidence="2">
    <location>
        <begin position="35"/>
        <end position="190"/>
    </location>
</feature>
<feature type="signal peptide" evidence="1">
    <location>
        <begin position="1"/>
        <end position="22"/>
    </location>
</feature>
<dbReference type="EMBL" id="MQUC01000003">
    <property type="protein sequence ID" value="PRP68171.1"/>
    <property type="molecule type" value="Genomic_DNA"/>
</dbReference>
<comment type="caution">
    <text evidence="3">The sequence shown here is derived from an EMBL/GenBank/DDBJ whole genome shotgun (WGS) entry which is preliminary data.</text>
</comment>
<evidence type="ECO:0000313" key="4">
    <source>
        <dbReference type="Proteomes" id="UP000239532"/>
    </source>
</evidence>
<accession>A0A2S9WXJ1</accession>
<dbReference type="PROSITE" id="PS51352">
    <property type="entry name" value="THIOREDOXIN_2"/>
    <property type="match status" value="1"/>
</dbReference>
<feature type="chain" id="PRO_5015603348" evidence="1">
    <location>
        <begin position="23"/>
        <end position="196"/>
    </location>
</feature>
<evidence type="ECO:0000256" key="1">
    <source>
        <dbReference type="SAM" id="SignalP"/>
    </source>
</evidence>
<dbReference type="CDD" id="cd02947">
    <property type="entry name" value="TRX_family"/>
    <property type="match status" value="1"/>
</dbReference>
<proteinExistence type="predicted"/>
<evidence type="ECO:0000313" key="3">
    <source>
        <dbReference type="EMBL" id="PRP68171.1"/>
    </source>
</evidence>
<name>A0A2S9WXJ1_9FLAO</name>
<reference evidence="3 4" key="1">
    <citation type="submission" date="2016-11" db="EMBL/GenBank/DDBJ databases">
        <title>Trade-off between light-utilization and light-protection in marine flavobacteria.</title>
        <authorList>
            <person name="Kumagai Y."/>
        </authorList>
    </citation>
    <scope>NUCLEOTIDE SEQUENCE [LARGE SCALE GENOMIC DNA]</scope>
    <source>
        <strain evidence="3 4">JCM 17109</strain>
    </source>
</reference>
<dbReference type="Proteomes" id="UP000239532">
    <property type="component" value="Unassembled WGS sequence"/>
</dbReference>
<dbReference type="InterPro" id="IPR036249">
    <property type="entry name" value="Thioredoxin-like_sf"/>
</dbReference>
<dbReference type="PROSITE" id="PS51257">
    <property type="entry name" value="PROKAR_LIPOPROTEIN"/>
    <property type="match status" value="1"/>
</dbReference>
<keyword evidence="1" id="KW-0732">Signal</keyword>
<organism evidence="3 4">
    <name type="scientific">Nonlabens agnitus</name>
    <dbReference type="NCBI Taxonomy" id="870484"/>
    <lineage>
        <taxon>Bacteria</taxon>
        <taxon>Pseudomonadati</taxon>
        <taxon>Bacteroidota</taxon>
        <taxon>Flavobacteriia</taxon>
        <taxon>Flavobacteriales</taxon>
        <taxon>Flavobacteriaceae</taxon>
        <taxon>Nonlabens</taxon>
    </lineage>
</organism>
<dbReference type="Pfam" id="PF00085">
    <property type="entry name" value="Thioredoxin"/>
    <property type="match status" value="1"/>
</dbReference>